<name>A0A917AM88_9RHOB</name>
<gene>
    <name evidence="2" type="ORF">GCM10011517_31490</name>
</gene>
<protein>
    <submittedName>
        <fullName evidence="2">Uncharacterized protein</fullName>
    </submittedName>
</protein>
<comment type="caution">
    <text evidence="2">The sequence shown here is derived from an EMBL/GenBank/DDBJ whole genome shotgun (WGS) entry which is preliminary data.</text>
</comment>
<reference evidence="2" key="1">
    <citation type="journal article" date="2014" name="Int. J. Syst. Evol. Microbiol.">
        <title>Complete genome sequence of Corynebacterium casei LMG S-19264T (=DSM 44701T), isolated from a smear-ripened cheese.</title>
        <authorList>
            <consortium name="US DOE Joint Genome Institute (JGI-PGF)"/>
            <person name="Walter F."/>
            <person name="Albersmeier A."/>
            <person name="Kalinowski J."/>
            <person name="Ruckert C."/>
        </authorList>
    </citation>
    <scope>NUCLEOTIDE SEQUENCE</scope>
    <source>
        <strain evidence="2">CGMCC 1.16012</strain>
    </source>
</reference>
<dbReference type="AlphaFoldDB" id="A0A917AM88"/>
<reference evidence="2" key="2">
    <citation type="submission" date="2020-09" db="EMBL/GenBank/DDBJ databases">
        <authorList>
            <person name="Sun Q."/>
            <person name="Zhou Y."/>
        </authorList>
    </citation>
    <scope>NUCLEOTIDE SEQUENCE</scope>
    <source>
        <strain evidence="2">CGMCC 1.16012</strain>
    </source>
</reference>
<keyword evidence="3" id="KW-1185">Reference proteome</keyword>
<feature type="region of interest" description="Disordered" evidence="1">
    <location>
        <begin position="1"/>
        <end position="26"/>
    </location>
</feature>
<proteinExistence type="predicted"/>
<evidence type="ECO:0000313" key="2">
    <source>
        <dbReference type="EMBL" id="GGE61627.1"/>
    </source>
</evidence>
<accession>A0A917AM88</accession>
<organism evidence="2 3">
    <name type="scientific">Actibacterium pelagium</name>
    <dbReference type="NCBI Taxonomy" id="2029103"/>
    <lineage>
        <taxon>Bacteria</taxon>
        <taxon>Pseudomonadati</taxon>
        <taxon>Pseudomonadota</taxon>
        <taxon>Alphaproteobacteria</taxon>
        <taxon>Rhodobacterales</taxon>
        <taxon>Roseobacteraceae</taxon>
        <taxon>Actibacterium</taxon>
    </lineage>
</organism>
<feature type="compositionally biased region" description="Basic and acidic residues" evidence="1">
    <location>
        <begin position="10"/>
        <end position="19"/>
    </location>
</feature>
<dbReference type="Proteomes" id="UP000606730">
    <property type="component" value="Unassembled WGS sequence"/>
</dbReference>
<evidence type="ECO:0000256" key="1">
    <source>
        <dbReference type="SAM" id="MobiDB-lite"/>
    </source>
</evidence>
<sequence length="55" mass="6242">MSHQAVTADKIQKSDKSAERNPVSAKRAKHAEIYWEDLVERKGVQSLTSCMPWAK</sequence>
<dbReference type="EMBL" id="BMKN01000003">
    <property type="protein sequence ID" value="GGE61627.1"/>
    <property type="molecule type" value="Genomic_DNA"/>
</dbReference>
<evidence type="ECO:0000313" key="3">
    <source>
        <dbReference type="Proteomes" id="UP000606730"/>
    </source>
</evidence>